<evidence type="ECO:0000313" key="3">
    <source>
        <dbReference type="Proteomes" id="UP001432322"/>
    </source>
</evidence>
<accession>A0AAV5WHW4</accession>
<keyword evidence="3" id="KW-1185">Reference proteome</keyword>
<proteinExistence type="predicted"/>
<organism evidence="2 3">
    <name type="scientific">Pristionchus fissidentatus</name>
    <dbReference type="NCBI Taxonomy" id="1538716"/>
    <lineage>
        <taxon>Eukaryota</taxon>
        <taxon>Metazoa</taxon>
        <taxon>Ecdysozoa</taxon>
        <taxon>Nematoda</taxon>
        <taxon>Chromadorea</taxon>
        <taxon>Rhabditida</taxon>
        <taxon>Rhabditina</taxon>
        <taxon>Diplogasteromorpha</taxon>
        <taxon>Diplogasteroidea</taxon>
        <taxon>Neodiplogasteridae</taxon>
        <taxon>Pristionchus</taxon>
    </lineage>
</organism>
<protein>
    <submittedName>
        <fullName evidence="2">Uncharacterized protein</fullName>
    </submittedName>
</protein>
<dbReference type="Proteomes" id="UP001432322">
    <property type="component" value="Unassembled WGS sequence"/>
</dbReference>
<dbReference type="AlphaFoldDB" id="A0AAV5WHW4"/>
<dbReference type="EMBL" id="BTSY01000005">
    <property type="protein sequence ID" value="GMT30248.1"/>
    <property type="molecule type" value="Genomic_DNA"/>
</dbReference>
<name>A0AAV5WHW4_9BILA</name>
<feature type="region of interest" description="Disordered" evidence="1">
    <location>
        <begin position="178"/>
        <end position="201"/>
    </location>
</feature>
<evidence type="ECO:0000313" key="2">
    <source>
        <dbReference type="EMBL" id="GMT30248.1"/>
    </source>
</evidence>
<feature type="non-terminal residue" evidence="2">
    <location>
        <position position="201"/>
    </location>
</feature>
<reference evidence="2" key="1">
    <citation type="submission" date="2023-10" db="EMBL/GenBank/DDBJ databases">
        <title>Genome assembly of Pristionchus species.</title>
        <authorList>
            <person name="Yoshida K."/>
            <person name="Sommer R.J."/>
        </authorList>
    </citation>
    <scope>NUCLEOTIDE SEQUENCE</scope>
    <source>
        <strain evidence="2">RS5133</strain>
    </source>
</reference>
<sequence length="201" mass="22313">MEFNRSLDTRQALMAINRKLLSTYGDVKMKNDLELAPVLKLSFSHVVLGHIANLGKLIMSNLIDHNGSMQQVLTHLKEGKLVPNLAYSSIGIIAAPMVVLPCSDKFIELVADYDPLQAMQRFRLRNIFTGAEATAKFAMNKPNFKKPASIAPSKLNVVLCDGLGQQFVAGFNTSLHNKDDQSFDEPGPSKRIKVEEEEEEI</sequence>
<evidence type="ECO:0000256" key="1">
    <source>
        <dbReference type="SAM" id="MobiDB-lite"/>
    </source>
</evidence>
<gene>
    <name evidence="2" type="ORF">PFISCL1PPCAC_21545</name>
</gene>
<comment type="caution">
    <text evidence="2">The sequence shown here is derived from an EMBL/GenBank/DDBJ whole genome shotgun (WGS) entry which is preliminary data.</text>
</comment>